<dbReference type="OrthoDB" id="4479638at2759"/>
<gene>
    <name evidence="1" type="ORF">N0V83_007597</name>
</gene>
<evidence type="ECO:0000313" key="2">
    <source>
        <dbReference type="Proteomes" id="UP001140560"/>
    </source>
</evidence>
<dbReference type="EMBL" id="JAPEUY010000013">
    <property type="protein sequence ID" value="KAJ4367067.1"/>
    <property type="molecule type" value="Genomic_DNA"/>
</dbReference>
<organism evidence="1 2">
    <name type="scientific">Neocucurbitaria cava</name>
    <dbReference type="NCBI Taxonomy" id="798079"/>
    <lineage>
        <taxon>Eukaryota</taxon>
        <taxon>Fungi</taxon>
        <taxon>Dikarya</taxon>
        <taxon>Ascomycota</taxon>
        <taxon>Pezizomycotina</taxon>
        <taxon>Dothideomycetes</taxon>
        <taxon>Pleosporomycetidae</taxon>
        <taxon>Pleosporales</taxon>
        <taxon>Pleosporineae</taxon>
        <taxon>Cucurbitariaceae</taxon>
        <taxon>Neocucurbitaria</taxon>
    </lineage>
</organism>
<dbReference type="AlphaFoldDB" id="A0A9W8Y4Z3"/>
<sequence>MPKTPPRVSPIVSLVIQSDLTTYTHQSVKDYLRLNSDECQGLRSDAMRDKTRFVLRELKKLGKLQEIETRTPSTNDEDYRAVDQTPMHWEHPIPFLFNCDLQDPECYTPMGRAISDVHPGEPEHGAFYDSVSLPFDHAAIHAYDRRSDQFVQPNKIEDVVEVTRQLYRLNPAFPRVFGERYTRENLALHGRTCKDKSVAVIARAFLSAEHEPSFPYSKVELLAQKILDVYRPVLFEGDVPALPFSVVRLQSFSFVDYPAHINCEIPQHLGVDAPCIDDADSYDEEYEDMVEDSDNIVQESARYILWLIDVEFGQVKGHNAIPYQVVVRDGSTGRIVVSSLVDYSSMSLQDLSNEVDRFNKGRKSSFTSVSFMARHYRSDFTRGLSLATIGQILRNAGFNPDTHRILSWYSHVDIVTFGRAIYGDNNPISKTNAAKFRYLRDSNADDCFQPIQLGYLIKHCTDLRSGQLGFVHRSLCPGRQLVMHDAENDTLAMYEVYQQFLSRTREFV</sequence>
<dbReference type="Proteomes" id="UP001140560">
    <property type="component" value="Unassembled WGS sequence"/>
</dbReference>
<comment type="caution">
    <text evidence="1">The sequence shown here is derived from an EMBL/GenBank/DDBJ whole genome shotgun (WGS) entry which is preliminary data.</text>
</comment>
<proteinExistence type="predicted"/>
<keyword evidence="2" id="KW-1185">Reference proteome</keyword>
<name>A0A9W8Y4Z3_9PLEO</name>
<accession>A0A9W8Y4Z3</accession>
<evidence type="ECO:0000313" key="1">
    <source>
        <dbReference type="EMBL" id="KAJ4367067.1"/>
    </source>
</evidence>
<protein>
    <submittedName>
        <fullName evidence="1">Uncharacterized protein</fullName>
    </submittedName>
</protein>
<reference evidence="1" key="1">
    <citation type="submission" date="2022-10" db="EMBL/GenBank/DDBJ databases">
        <title>Tapping the CABI collections for fungal endophytes: first genome assemblies for Collariella, Neodidymelliopsis, Ascochyta clinopodiicola, Didymella pomorum, Didymosphaeria variabile, Neocosmospora piperis and Neocucurbitaria cava.</title>
        <authorList>
            <person name="Hill R."/>
        </authorList>
    </citation>
    <scope>NUCLEOTIDE SEQUENCE</scope>
    <source>
        <strain evidence="1">IMI 356814</strain>
    </source>
</reference>